<feature type="domain" description="RCC1-like" evidence="4">
    <location>
        <begin position="163"/>
        <end position="376"/>
    </location>
</feature>
<gene>
    <name evidence="5" type="ORF">OG814_10940</name>
</gene>
<dbReference type="PROSITE" id="PS50012">
    <property type="entry name" value="RCC1_3"/>
    <property type="match status" value="6"/>
</dbReference>
<keyword evidence="1" id="KW-0344">Guanine-nucleotide releasing factor</keyword>
<keyword evidence="2" id="KW-0677">Repeat</keyword>
<evidence type="ECO:0000313" key="6">
    <source>
        <dbReference type="Proteomes" id="UP001622594"/>
    </source>
</evidence>
<sequence length="393" mass="39453">MHHSKRITLLAALTAATTLAVPSLTAVAAGTDPWVRAWGENAQGQLGNGSVLAQQTPADVIGITRDDVRELSGGGGGAAAAANGFAVALLKDGTVKSWGNNATGQLGNGTLVAQSFPATVAGLSGVSEVSAGLNHALAVKGGRVLAWGSNASKQLGTGQDTTNPYKVPIPVQSLDKVKDVGAGCDFSVALRQDGTVWTWGKGDNGRLGTGNNTTRETPQKVPDLVDVESVAVGCDHVLALTADGVVKAWGKGAEGQLGNDTTTDSNKPVDVAYLDAVARIFATSASGFAVLDDGSLAGWGKNTDRQLGDGTNANRTTPVVLDTLKGVRSIAGGADFTVAALDDGSVIGWGANAAAQLGDGTTTNPTGTTVALPPGSGITHVTTTLTGKSAFAY</sequence>
<evidence type="ECO:0000256" key="3">
    <source>
        <dbReference type="SAM" id="SignalP"/>
    </source>
</evidence>
<dbReference type="PRINTS" id="PR00633">
    <property type="entry name" value="RCCNDNSATION"/>
</dbReference>
<dbReference type="PANTHER" id="PTHR45982">
    <property type="entry name" value="REGULATOR OF CHROMOSOME CONDENSATION"/>
    <property type="match status" value="1"/>
</dbReference>
<keyword evidence="6" id="KW-1185">Reference proteome</keyword>
<dbReference type="InterPro" id="IPR051553">
    <property type="entry name" value="Ran_GTPase-activating"/>
</dbReference>
<dbReference type="RefSeq" id="WP_398170508.1">
    <property type="nucleotide sequence ID" value="NZ_CP108188.1"/>
</dbReference>
<dbReference type="InterPro" id="IPR009091">
    <property type="entry name" value="RCC1/BLIP-II"/>
</dbReference>
<keyword evidence="3" id="KW-0732">Signal</keyword>
<dbReference type="Proteomes" id="UP001622594">
    <property type="component" value="Chromosome"/>
</dbReference>
<organism evidence="5 6">
    <name type="scientific">Streptomyces zaomyceticus</name>
    <dbReference type="NCBI Taxonomy" id="68286"/>
    <lineage>
        <taxon>Bacteria</taxon>
        <taxon>Bacillati</taxon>
        <taxon>Actinomycetota</taxon>
        <taxon>Actinomycetes</taxon>
        <taxon>Kitasatosporales</taxon>
        <taxon>Streptomycetaceae</taxon>
        <taxon>Streptomyces</taxon>
    </lineage>
</organism>
<dbReference type="EMBL" id="CP108188">
    <property type="protein sequence ID" value="WTR69748.1"/>
    <property type="molecule type" value="Genomic_DNA"/>
</dbReference>
<reference evidence="5 6" key="1">
    <citation type="submission" date="2022-10" db="EMBL/GenBank/DDBJ databases">
        <title>The complete genomes of actinobacterial strains from the NBC collection.</title>
        <authorList>
            <person name="Joergensen T.S."/>
            <person name="Alvarez Arevalo M."/>
            <person name="Sterndorff E.B."/>
            <person name="Faurdal D."/>
            <person name="Vuksanovic O."/>
            <person name="Mourched A.-S."/>
            <person name="Charusanti P."/>
            <person name="Shaw S."/>
            <person name="Blin K."/>
            <person name="Weber T."/>
        </authorList>
    </citation>
    <scope>NUCLEOTIDE SEQUENCE [LARGE SCALE GENOMIC DNA]</scope>
    <source>
        <strain evidence="5 6">NBC_00123</strain>
    </source>
</reference>
<name>A0ABZ1L5I5_9ACTN</name>
<evidence type="ECO:0000256" key="2">
    <source>
        <dbReference type="ARBA" id="ARBA00022737"/>
    </source>
</evidence>
<accession>A0ABZ1L5I5</accession>
<dbReference type="SUPFAM" id="SSF50985">
    <property type="entry name" value="RCC1/BLIP-II"/>
    <property type="match status" value="2"/>
</dbReference>
<evidence type="ECO:0000313" key="5">
    <source>
        <dbReference type="EMBL" id="WTR69748.1"/>
    </source>
</evidence>
<dbReference type="PANTHER" id="PTHR45982:SF1">
    <property type="entry name" value="REGULATOR OF CHROMOSOME CONDENSATION"/>
    <property type="match status" value="1"/>
</dbReference>
<proteinExistence type="predicted"/>
<feature type="signal peptide" evidence="3">
    <location>
        <begin position="1"/>
        <end position="28"/>
    </location>
</feature>
<evidence type="ECO:0000259" key="4">
    <source>
        <dbReference type="Pfam" id="PF25390"/>
    </source>
</evidence>
<dbReference type="Pfam" id="PF00415">
    <property type="entry name" value="RCC1"/>
    <property type="match status" value="2"/>
</dbReference>
<dbReference type="InterPro" id="IPR000408">
    <property type="entry name" value="Reg_chr_condens"/>
</dbReference>
<dbReference type="Gene3D" id="2.130.10.30">
    <property type="entry name" value="Regulator of chromosome condensation 1/beta-lactamase-inhibitor protein II"/>
    <property type="match status" value="2"/>
</dbReference>
<protein>
    <submittedName>
        <fullName evidence="5">Chromosome condensation regulator RCC1</fullName>
    </submittedName>
</protein>
<feature type="chain" id="PRO_5046763461" evidence="3">
    <location>
        <begin position="29"/>
        <end position="393"/>
    </location>
</feature>
<dbReference type="Pfam" id="PF25390">
    <property type="entry name" value="WD40_RLD"/>
    <property type="match status" value="1"/>
</dbReference>
<dbReference type="InterPro" id="IPR058923">
    <property type="entry name" value="RCC1-like_dom"/>
</dbReference>
<evidence type="ECO:0000256" key="1">
    <source>
        <dbReference type="ARBA" id="ARBA00022658"/>
    </source>
</evidence>